<dbReference type="Pfam" id="PF07705">
    <property type="entry name" value="CARDB"/>
    <property type="match status" value="1"/>
</dbReference>
<dbReference type="InterPro" id="IPR013783">
    <property type="entry name" value="Ig-like_fold"/>
</dbReference>
<feature type="domain" description="CARDB" evidence="3">
    <location>
        <begin position="278"/>
        <end position="368"/>
    </location>
</feature>
<dbReference type="EMBL" id="MHSK01000014">
    <property type="protein sequence ID" value="OHA42350.1"/>
    <property type="molecule type" value="Genomic_DNA"/>
</dbReference>
<evidence type="ECO:0000256" key="2">
    <source>
        <dbReference type="SAM" id="Phobius"/>
    </source>
</evidence>
<accession>A0A1G2P1Z8</accession>
<feature type="region of interest" description="Disordered" evidence="1">
    <location>
        <begin position="1"/>
        <end position="21"/>
    </location>
</feature>
<organism evidence="4 5">
    <name type="scientific">Candidatus Taylorbacteria bacterium RIFCSPLOWO2_12_FULL_43_20</name>
    <dbReference type="NCBI Taxonomy" id="1802332"/>
    <lineage>
        <taxon>Bacteria</taxon>
        <taxon>Candidatus Tayloriibacteriota</taxon>
    </lineage>
</organism>
<evidence type="ECO:0000259" key="3">
    <source>
        <dbReference type="Pfam" id="PF07705"/>
    </source>
</evidence>
<evidence type="ECO:0000313" key="4">
    <source>
        <dbReference type="EMBL" id="OHA42350.1"/>
    </source>
</evidence>
<dbReference type="Gene3D" id="2.60.40.10">
    <property type="entry name" value="Immunoglobulins"/>
    <property type="match status" value="1"/>
</dbReference>
<keyword evidence="2" id="KW-0472">Membrane</keyword>
<comment type="caution">
    <text evidence="4">The sequence shown here is derived from an EMBL/GenBank/DDBJ whole genome shotgun (WGS) entry which is preliminary data.</text>
</comment>
<dbReference type="Proteomes" id="UP000177269">
    <property type="component" value="Unassembled WGS sequence"/>
</dbReference>
<feature type="compositionally biased region" description="Low complexity" evidence="1">
    <location>
        <begin position="208"/>
        <end position="219"/>
    </location>
</feature>
<proteinExistence type="predicted"/>
<feature type="transmembrane region" description="Helical" evidence="2">
    <location>
        <begin position="28"/>
        <end position="50"/>
    </location>
</feature>
<evidence type="ECO:0000313" key="5">
    <source>
        <dbReference type="Proteomes" id="UP000177269"/>
    </source>
</evidence>
<name>A0A1G2P1Z8_9BACT</name>
<keyword evidence="2" id="KW-0812">Transmembrane</keyword>
<dbReference type="InterPro" id="IPR011635">
    <property type="entry name" value="CARDB"/>
</dbReference>
<keyword evidence="2" id="KW-1133">Transmembrane helix</keyword>
<gene>
    <name evidence="4" type="ORF">A3G52_01435</name>
</gene>
<sequence length="375" mass="41531">MANENEKKDAENSENEEKLGQKEKYKDISIKTLAVIGLAGILALISLVIVKYSTSGMKSITSGISSAVSKILPSETRLNLTTDKYNVDSGETFNINWTAKLRHEGYFTLTYECRDGLHLEKIEKGKSEILICGKPLRINKDLRSLSLAAVSGENRYLDATIVLGFIDESKGMVAASDDILVTVVNSSLSQSPSAREESPSPVATPSLTSTPKPSEATSPSPSPKTPRKPIYQPPVERSRVIPTLIPPAEDENGQADLAIVALETGTYNKRTKSFTRRDNIDDDDTAAVRFIVVNAGTKRSGSWEFESDLPTKRRRQFSSGRQVSLLPKDRVEYILSFDEFRSGRNLDFEIKVDPDNKVKEMNESNNTARIRINVR</sequence>
<protein>
    <recommendedName>
        <fullName evidence="3">CARDB domain-containing protein</fullName>
    </recommendedName>
</protein>
<dbReference type="AlphaFoldDB" id="A0A1G2P1Z8"/>
<feature type="region of interest" description="Disordered" evidence="1">
    <location>
        <begin position="188"/>
        <end position="238"/>
    </location>
</feature>
<reference evidence="4 5" key="1">
    <citation type="journal article" date="2016" name="Nat. Commun.">
        <title>Thousands of microbial genomes shed light on interconnected biogeochemical processes in an aquifer system.</title>
        <authorList>
            <person name="Anantharaman K."/>
            <person name="Brown C.T."/>
            <person name="Hug L.A."/>
            <person name="Sharon I."/>
            <person name="Castelle C.J."/>
            <person name="Probst A.J."/>
            <person name="Thomas B.C."/>
            <person name="Singh A."/>
            <person name="Wilkins M.J."/>
            <person name="Karaoz U."/>
            <person name="Brodie E.L."/>
            <person name="Williams K.H."/>
            <person name="Hubbard S.S."/>
            <person name="Banfield J.F."/>
        </authorList>
    </citation>
    <scope>NUCLEOTIDE SEQUENCE [LARGE SCALE GENOMIC DNA]</scope>
</reference>
<evidence type="ECO:0000256" key="1">
    <source>
        <dbReference type="SAM" id="MobiDB-lite"/>
    </source>
</evidence>